<dbReference type="AlphaFoldDB" id="A0A8J2JP21"/>
<dbReference type="InterPro" id="IPR001584">
    <property type="entry name" value="Integrase_cat-core"/>
</dbReference>
<dbReference type="FunFam" id="3.30.420.10:FF:000063">
    <property type="entry name" value="Retrovirus-related Pol polyprotein from transposon 297-like Protein"/>
    <property type="match status" value="1"/>
</dbReference>
<evidence type="ECO:0000256" key="3">
    <source>
        <dbReference type="ARBA" id="ARBA00022801"/>
    </source>
</evidence>
<dbReference type="InterPro" id="IPR050951">
    <property type="entry name" value="Retrovirus_Pol_polyprotein"/>
</dbReference>
<dbReference type="GO" id="GO:0004519">
    <property type="term" value="F:endonuclease activity"/>
    <property type="evidence" value="ECO:0007669"/>
    <property type="project" value="UniProtKB-KW"/>
</dbReference>
<dbReference type="EMBL" id="CAJVCH010010832">
    <property type="protein sequence ID" value="CAG7668265.1"/>
    <property type="molecule type" value="Genomic_DNA"/>
</dbReference>
<dbReference type="PANTHER" id="PTHR37984:SF5">
    <property type="entry name" value="PROTEIN NYNRIN-LIKE"/>
    <property type="match status" value="1"/>
</dbReference>
<keyword evidence="6" id="KW-1185">Reference proteome</keyword>
<keyword evidence="3" id="KW-0378">Hydrolase</keyword>
<evidence type="ECO:0000313" key="5">
    <source>
        <dbReference type="EMBL" id="CAG7668265.1"/>
    </source>
</evidence>
<protein>
    <recommendedName>
        <fullName evidence="4">Integrase catalytic domain-containing protein</fullName>
    </recommendedName>
</protein>
<sequence length="642" mass="73364">MGRQAFELFRTFDFPPRDEKKYDSVLKKFEDHFIMNVNEVAESHKFMSRFQQHGEMIADFIQDLHKLALNCNFGALKDRLIRDRIVSGVLDTKLRGKLLLEKALTKDRAVELPKNHDGTGKAEVHKKETYPAKDSDCRKCRKKGHFAKVCRSSQQPGPSQPSASFIDTAFLNVTVSEPAIRWEQEILVAGKSVKFLLDSGADVTCVPFAVYLSDLKERFPKLPRSDCLIKAANHTELVTRGMLTTTLECNGQSLRTPVYVVEGLGRPLLSLENCIALNLIKRVNQAKSSPQVTTVEPEKEFPGIFDGLGELDDLIAADTLSRAPLPYATEMETEVEAYVNLIHENLPASDSKISEIIEMQCRDPETSRIRYYVETGWPERKGMSIPFYQVRSELHLRKGLLLRNSRIVIPAHIEDMVKKCQVCIQHSVQRHEPLIPSEFPTHAWETVAMDLLYLRGKWYLLIADYYSRYPEFTQLESLTSKSVILKCKEIFTRHGFPTIVRSDNGPQFEPMSTSDFQIFVRNWGFRHITSSPKFPQSNGLIEKMVNVIELAMKKNSDPHLALLIYRSAPLENGYTPFELLMNRLLRTTIPTFPDQFQPKIVDLTGLKGKEEMMREKKKQNYDAHHGVRQKAEFQPGACVADR</sequence>
<gene>
    <name evidence="5" type="ORF">AFUS01_LOCUS1904</name>
</gene>
<evidence type="ECO:0000313" key="6">
    <source>
        <dbReference type="Proteomes" id="UP000708208"/>
    </source>
</evidence>
<dbReference type="PANTHER" id="PTHR37984">
    <property type="entry name" value="PROTEIN CBG26694"/>
    <property type="match status" value="1"/>
</dbReference>
<dbReference type="PROSITE" id="PS50994">
    <property type="entry name" value="INTEGRASE"/>
    <property type="match status" value="1"/>
</dbReference>
<organism evidence="5 6">
    <name type="scientific">Allacma fusca</name>
    <dbReference type="NCBI Taxonomy" id="39272"/>
    <lineage>
        <taxon>Eukaryota</taxon>
        <taxon>Metazoa</taxon>
        <taxon>Ecdysozoa</taxon>
        <taxon>Arthropoda</taxon>
        <taxon>Hexapoda</taxon>
        <taxon>Collembola</taxon>
        <taxon>Symphypleona</taxon>
        <taxon>Sminthuridae</taxon>
        <taxon>Allacma</taxon>
    </lineage>
</organism>
<feature type="domain" description="Integrase catalytic" evidence="4">
    <location>
        <begin position="436"/>
        <end position="601"/>
    </location>
</feature>
<dbReference type="OrthoDB" id="2286242at2759"/>
<evidence type="ECO:0000256" key="1">
    <source>
        <dbReference type="ARBA" id="ARBA00022722"/>
    </source>
</evidence>
<comment type="caution">
    <text evidence="5">The sequence shown here is derived from an EMBL/GenBank/DDBJ whole genome shotgun (WGS) entry which is preliminary data.</text>
</comment>
<keyword evidence="2" id="KW-0255">Endonuclease</keyword>
<dbReference type="PROSITE" id="PS00141">
    <property type="entry name" value="ASP_PROTEASE"/>
    <property type="match status" value="1"/>
</dbReference>
<evidence type="ECO:0000259" key="4">
    <source>
        <dbReference type="PROSITE" id="PS50994"/>
    </source>
</evidence>
<dbReference type="InterPro" id="IPR001969">
    <property type="entry name" value="Aspartic_peptidase_AS"/>
</dbReference>
<name>A0A8J2JP21_9HEXA</name>
<dbReference type="Proteomes" id="UP000708208">
    <property type="component" value="Unassembled WGS sequence"/>
</dbReference>
<dbReference type="GO" id="GO:0015074">
    <property type="term" value="P:DNA integration"/>
    <property type="evidence" value="ECO:0007669"/>
    <property type="project" value="InterPro"/>
</dbReference>
<reference evidence="5" key="1">
    <citation type="submission" date="2021-06" db="EMBL/GenBank/DDBJ databases">
        <authorList>
            <person name="Hodson N. C."/>
            <person name="Mongue J. A."/>
            <person name="Jaron S. K."/>
        </authorList>
    </citation>
    <scope>NUCLEOTIDE SEQUENCE</scope>
</reference>
<accession>A0A8J2JP21</accession>
<dbReference type="GO" id="GO:0006508">
    <property type="term" value="P:proteolysis"/>
    <property type="evidence" value="ECO:0007669"/>
    <property type="project" value="InterPro"/>
</dbReference>
<proteinExistence type="predicted"/>
<evidence type="ECO:0000256" key="2">
    <source>
        <dbReference type="ARBA" id="ARBA00022759"/>
    </source>
</evidence>
<dbReference type="GO" id="GO:0004190">
    <property type="term" value="F:aspartic-type endopeptidase activity"/>
    <property type="evidence" value="ECO:0007669"/>
    <property type="project" value="InterPro"/>
</dbReference>
<keyword evidence="1" id="KW-0540">Nuclease</keyword>